<reference evidence="2" key="1">
    <citation type="journal article" date="2022" name="Plant J.">
        <title>Strategies of tolerance reflected in two North American maple genomes.</title>
        <authorList>
            <person name="McEvoy S.L."/>
            <person name="Sezen U.U."/>
            <person name="Trouern-Trend A."/>
            <person name="McMahon S.M."/>
            <person name="Schaberg P.G."/>
            <person name="Yang J."/>
            <person name="Wegrzyn J.L."/>
            <person name="Swenson N.G."/>
        </authorList>
    </citation>
    <scope>NUCLEOTIDE SEQUENCE</scope>
    <source>
        <strain evidence="2">NS2018</strain>
    </source>
</reference>
<accession>A0AA39SPS4</accession>
<feature type="compositionally biased region" description="Basic and acidic residues" evidence="1">
    <location>
        <begin position="300"/>
        <end position="315"/>
    </location>
</feature>
<evidence type="ECO:0000313" key="3">
    <source>
        <dbReference type="Proteomes" id="UP001168877"/>
    </source>
</evidence>
<organism evidence="2 3">
    <name type="scientific">Acer saccharum</name>
    <name type="common">Sugar maple</name>
    <dbReference type="NCBI Taxonomy" id="4024"/>
    <lineage>
        <taxon>Eukaryota</taxon>
        <taxon>Viridiplantae</taxon>
        <taxon>Streptophyta</taxon>
        <taxon>Embryophyta</taxon>
        <taxon>Tracheophyta</taxon>
        <taxon>Spermatophyta</taxon>
        <taxon>Magnoliopsida</taxon>
        <taxon>eudicotyledons</taxon>
        <taxon>Gunneridae</taxon>
        <taxon>Pentapetalae</taxon>
        <taxon>rosids</taxon>
        <taxon>malvids</taxon>
        <taxon>Sapindales</taxon>
        <taxon>Sapindaceae</taxon>
        <taxon>Hippocastanoideae</taxon>
        <taxon>Acereae</taxon>
        <taxon>Acer</taxon>
    </lineage>
</organism>
<feature type="region of interest" description="Disordered" evidence="1">
    <location>
        <begin position="210"/>
        <end position="324"/>
    </location>
</feature>
<feature type="compositionally biased region" description="Basic and acidic residues" evidence="1">
    <location>
        <begin position="259"/>
        <end position="293"/>
    </location>
</feature>
<keyword evidence="3" id="KW-1185">Reference proteome</keyword>
<evidence type="ECO:0000313" key="2">
    <source>
        <dbReference type="EMBL" id="KAK0602716.1"/>
    </source>
</evidence>
<gene>
    <name evidence="2" type="ORF">LWI29_036269</name>
</gene>
<feature type="compositionally biased region" description="Basic and acidic residues" evidence="1">
    <location>
        <begin position="210"/>
        <end position="251"/>
    </location>
</feature>
<dbReference type="EMBL" id="JAUESC010000003">
    <property type="protein sequence ID" value="KAK0602716.1"/>
    <property type="molecule type" value="Genomic_DNA"/>
</dbReference>
<comment type="caution">
    <text evidence="2">The sequence shown here is derived from an EMBL/GenBank/DDBJ whole genome shotgun (WGS) entry which is preliminary data.</text>
</comment>
<sequence>MCTYVIRDILNKLASDYKILWFWRGYSPDTVRDITQQSTSCFGKVRRGLIICHRLLGLSFRDEYASVAISDEVYTTAFIYGDETLRDKLVDVVQSLKKDFGYDLEGIIVANNNSVVPPVNIHNLMEDLHKKLNFKSFESLKHTCWKDNITPWSSEVKCSRFGYLYCGVTFPLRCSVEKVIPELRERLERTSAQPMLQAFLHVFNTLHMERDKESMGRKKEREGKDEEREEFERRALQHDFNIKMKRYEESKRRKKSKGRNKERVGKDKERVESKRKAFLHDSTLHMERDEESKGRKKSEGRKERVGKDKEREESKRKKRCKIIQ</sequence>
<name>A0AA39SPS4_ACESA</name>
<reference evidence="2" key="2">
    <citation type="submission" date="2023-06" db="EMBL/GenBank/DDBJ databases">
        <authorList>
            <person name="Swenson N.G."/>
            <person name="Wegrzyn J.L."/>
            <person name="Mcevoy S.L."/>
        </authorList>
    </citation>
    <scope>NUCLEOTIDE SEQUENCE</scope>
    <source>
        <strain evidence="2">NS2018</strain>
        <tissue evidence="2">Leaf</tissue>
    </source>
</reference>
<dbReference type="Proteomes" id="UP001168877">
    <property type="component" value="Unassembled WGS sequence"/>
</dbReference>
<proteinExistence type="predicted"/>
<protein>
    <submittedName>
        <fullName evidence="2">Uncharacterized protein</fullName>
    </submittedName>
</protein>
<evidence type="ECO:0000256" key="1">
    <source>
        <dbReference type="SAM" id="MobiDB-lite"/>
    </source>
</evidence>
<dbReference type="AlphaFoldDB" id="A0AA39SPS4"/>